<dbReference type="GO" id="GO:0009664">
    <property type="term" value="P:plant-type cell wall organization"/>
    <property type="evidence" value="ECO:0007669"/>
    <property type="project" value="InterPro"/>
</dbReference>
<dbReference type="PANTHER" id="PTHR31867">
    <property type="entry name" value="EXPANSIN-A15"/>
    <property type="match status" value="1"/>
</dbReference>
<accession>A0A4S4DG39</accession>
<dbReference type="InterPro" id="IPR007117">
    <property type="entry name" value="Expansin_CBD"/>
</dbReference>
<dbReference type="PROSITE" id="PS50843">
    <property type="entry name" value="EXPANSIN_CBD"/>
    <property type="match status" value="1"/>
</dbReference>
<dbReference type="Pfam" id="PF01357">
    <property type="entry name" value="Expansin_C"/>
    <property type="match status" value="1"/>
</dbReference>
<dbReference type="InterPro" id="IPR007118">
    <property type="entry name" value="Expan_Lol_pI"/>
</dbReference>
<dbReference type="Pfam" id="PF03330">
    <property type="entry name" value="DPBB_1"/>
    <property type="match status" value="1"/>
</dbReference>
<dbReference type="Gene3D" id="2.60.40.760">
    <property type="entry name" value="Expansin, cellulose-binding-like domain"/>
    <property type="match status" value="1"/>
</dbReference>
<dbReference type="InterPro" id="IPR036749">
    <property type="entry name" value="Expansin_CBD_sf"/>
</dbReference>
<dbReference type="SUPFAM" id="SSF49590">
    <property type="entry name" value="PHL pollen allergen"/>
    <property type="match status" value="1"/>
</dbReference>
<keyword evidence="8" id="KW-0961">Cell wall biogenesis/degradation</keyword>
<dbReference type="InterPro" id="IPR007112">
    <property type="entry name" value="Expansin/allergen_DPBB_dom"/>
</dbReference>
<dbReference type="InterPro" id="IPR009009">
    <property type="entry name" value="RlpA-like_DPBB"/>
</dbReference>
<organism evidence="12 13">
    <name type="scientific">Camellia sinensis var. sinensis</name>
    <name type="common">China tea</name>
    <dbReference type="NCBI Taxonomy" id="542762"/>
    <lineage>
        <taxon>Eukaryota</taxon>
        <taxon>Viridiplantae</taxon>
        <taxon>Streptophyta</taxon>
        <taxon>Embryophyta</taxon>
        <taxon>Tracheophyta</taxon>
        <taxon>Spermatophyta</taxon>
        <taxon>Magnoliopsida</taxon>
        <taxon>eudicotyledons</taxon>
        <taxon>Gunneridae</taxon>
        <taxon>Pentapetalae</taxon>
        <taxon>asterids</taxon>
        <taxon>Ericales</taxon>
        <taxon>Theaceae</taxon>
        <taxon>Camellia</taxon>
    </lineage>
</organism>
<evidence type="ECO:0000256" key="5">
    <source>
        <dbReference type="ARBA" id="ARBA00022525"/>
    </source>
</evidence>
<dbReference type="PRINTS" id="PR01226">
    <property type="entry name" value="EXPANSIN"/>
</dbReference>
<dbReference type="SUPFAM" id="SSF50685">
    <property type="entry name" value="Barwin-like endoglucanases"/>
    <property type="match status" value="1"/>
</dbReference>
<evidence type="ECO:0000256" key="6">
    <source>
        <dbReference type="ARBA" id="ARBA00022729"/>
    </source>
</evidence>
<evidence type="ECO:0000256" key="3">
    <source>
        <dbReference type="ARBA" id="ARBA00005392"/>
    </source>
</evidence>
<protein>
    <recommendedName>
        <fullName evidence="14">Expansin</fullName>
    </recommendedName>
</protein>
<evidence type="ECO:0000313" key="12">
    <source>
        <dbReference type="EMBL" id="THG01700.1"/>
    </source>
</evidence>
<dbReference type="CDD" id="cd22274">
    <property type="entry name" value="DPBB_EXPA_N"/>
    <property type="match status" value="1"/>
</dbReference>
<evidence type="ECO:0000256" key="4">
    <source>
        <dbReference type="ARBA" id="ARBA00022512"/>
    </source>
</evidence>
<dbReference type="GO" id="GO:0005576">
    <property type="term" value="C:extracellular region"/>
    <property type="evidence" value="ECO:0007669"/>
    <property type="project" value="InterPro"/>
</dbReference>
<sequence>MLVNLIQNLRLLLLTLASGLLLVTAHYSSSSDPSPSSSSSSWWGGSSSATTTSSTFTEWRSAHATYYAAADPRDAVGGACGYGDLVKGGYGMATAGLSSTVFERGQICGACFEIRCVEDLRWCIPGTSIIVTATNFCAPNYGFSSVSGGHCNPPNTHFVLPIESFEKIAIWKAGNMPIQYRRKTFLLEILDAVGDEGIFNRLFLSILVLELGLMPRTMHVLELYPPPSKEFHVAHHSWDVHGGTLAVSGGRVGEAENTVCLPCVCAIMPALCPVVRAVEVCCMFEYQINNQNSAKYRAFIWGLFLSSRFFSNRIKCRKEGGVRFAIEGSGIFLSVLISNVAGAGDIVAVKVKGSRTGWLPMGRNWGQNWHINADLKNQPLSFEVTSSDGVTLTSYNVAPKNWNFGQTFEGKQFQS</sequence>
<dbReference type="STRING" id="542762.A0A4S4DG39"/>
<dbReference type="AlphaFoldDB" id="A0A4S4DG39"/>
<evidence type="ECO:0000256" key="9">
    <source>
        <dbReference type="SAM" id="SignalP"/>
    </source>
</evidence>
<feature type="domain" description="Expansin-like EG45" evidence="10">
    <location>
        <begin position="77"/>
        <end position="182"/>
    </location>
</feature>
<dbReference type="InterPro" id="IPR036908">
    <property type="entry name" value="RlpA-like_sf"/>
</dbReference>
<dbReference type="SMART" id="SM00837">
    <property type="entry name" value="DPBB_1"/>
    <property type="match status" value="1"/>
</dbReference>
<keyword evidence="7" id="KW-0472">Membrane</keyword>
<feature type="chain" id="PRO_5020774454" description="Expansin" evidence="9">
    <location>
        <begin position="26"/>
        <end position="415"/>
    </location>
</feature>
<dbReference type="GO" id="GO:0016020">
    <property type="term" value="C:membrane"/>
    <property type="evidence" value="ECO:0007669"/>
    <property type="project" value="UniProtKB-SubCell"/>
</dbReference>
<dbReference type="GO" id="GO:0009653">
    <property type="term" value="P:anatomical structure morphogenesis"/>
    <property type="evidence" value="ECO:0007669"/>
    <property type="project" value="UniProtKB-ARBA"/>
</dbReference>
<feature type="signal peptide" evidence="9">
    <location>
        <begin position="1"/>
        <end position="25"/>
    </location>
</feature>
<feature type="domain" description="Expansin-like CBD" evidence="11">
    <location>
        <begin position="331"/>
        <end position="410"/>
    </location>
</feature>
<reference evidence="12 13" key="1">
    <citation type="journal article" date="2018" name="Proc. Natl. Acad. Sci. U.S.A.">
        <title>Draft genome sequence of Camellia sinensis var. sinensis provides insights into the evolution of the tea genome and tea quality.</title>
        <authorList>
            <person name="Wei C."/>
            <person name="Yang H."/>
            <person name="Wang S."/>
            <person name="Zhao J."/>
            <person name="Liu C."/>
            <person name="Gao L."/>
            <person name="Xia E."/>
            <person name="Lu Y."/>
            <person name="Tai Y."/>
            <person name="She G."/>
            <person name="Sun J."/>
            <person name="Cao H."/>
            <person name="Tong W."/>
            <person name="Gao Q."/>
            <person name="Li Y."/>
            <person name="Deng W."/>
            <person name="Jiang X."/>
            <person name="Wang W."/>
            <person name="Chen Q."/>
            <person name="Zhang S."/>
            <person name="Li H."/>
            <person name="Wu J."/>
            <person name="Wang P."/>
            <person name="Li P."/>
            <person name="Shi C."/>
            <person name="Zheng F."/>
            <person name="Jian J."/>
            <person name="Huang B."/>
            <person name="Shan D."/>
            <person name="Shi M."/>
            <person name="Fang C."/>
            <person name="Yue Y."/>
            <person name="Li F."/>
            <person name="Li D."/>
            <person name="Wei S."/>
            <person name="Han B."/>
            <person name="Jiang C."/>
            <person name="Yin Y."/>
            <person name="Xia T."/>
            <person name="Zhang Z."/>
            <person name="Bennetzen J.L."/>
            <person name="Zhao S."/>
            <person name="Wan X."/>
        </authorList>
    </citation>
    <scope>NUCLEOTIDE SEQUENCE [LARGE SCALE GENOMIC DNA]</scope>
    <source>
        <strain evidence="13">cv. Shuchazao</strain>
        <tissue evidence="12">Leaf</tissue>
    </source>
</reference>
<comment type="similarity">
    <text evidence="3">Belongs to the expansin family. Expansin A subfamily.</text>
</comment>
<proteinExistence type="inferred from homology"/>
<gene>
    <name evidence="12" type="ORF">TEA_023718</name>
</gene>
<evidence type="ECO:0008006" key="14">
    <source>
        <dbReference type="Google" id="ProtNLM"/>
    </source>
</evidence>
<keyword evidence="13" id="KW-1185">Reference proteome</keyword>
<dbReference type="Proteomes" id="UP000306102">
    <property type="component" value="Unassembled WGS sequence"/>
</dbReference>
<name>A0A4S4DG39_CAMSN</name>
<dbReference type="Gene3D" id="2.40.40.10">
    <property type="entry name" value="RlpA-like domain"/>
    <property type="match status" value="1"/>
</dbReference>
<evidence type="ECO:0000256" key="8">
    <source>
        <dbReference type="ARBA" id="ARBA00023316"/>
    </source>
</evidence>
<comment type="subcellular location">
    <subcellularLocation>
        <location evidence="1">Membrane</location>
        <topology evidence="1">Peripheral membrane protein</topology>
    </subcellularLocation>
    <subcellularLocation>
        <location evidence="2">Secreted</location>
        <location evidence="2">Cell wall</location>
    </subcellularLocation>
</comment>
<dbReference type="EMBL" id="SDRB02011348">
    <property type="protein sequence ID" value="THG01700.1"/>
    <property type="molecule type" value="Genomic_DNA"/>
</dbReference>
<keyword evidence="4" id="KW-0134">Cell wall</keyword>
<dbReference type="InterPro" id="IPR002963">
    <property type="entry name" value="Expansin"/>
</dbReference>
<evidence type="ECO:0000256" key="1">
    <source>
        <dbReference type="ARBA" id="ARBA00004170"/>
    </source>
</evidence>
<evidence type="ECO:0000259" key="11">
    <source>
        <dbReference type="PROSITE" id="PS50843"/>
    </source>
</evidence>
<evidence type="ECO:0000256" key="2">
    <source>
        <dbReference type="ARBA" id="ARBA00004191"/>
    </source>
</evidence>
<comment type="caution">
    <text evidence="12">The sequence shown here is derived from an EMBL/GenBank/DDBJ whole genome shotgun (WGS) entry which is preliminary data.</text>
</comment>
<keyword evidence="6 9" id="KW-0732">Signal</keyword>
<evidence type="ECO:0000313" key="13">
    <source>
        <dbReference type="Proteomes" id="UP000306102"/>
    </source>
</evidence>
<evidence type="ECO:0000256" key="7">
    <source>
        <dbReference type="ARBA" id="ARBA00023136"/>
    </source>
</evidence>
<dbReference type="PRINTS" id="PR01225">
    <property type="entry name" value="EXPANSNFAMLY"/>
</dbReference>
<keyword evidence="5" id="KW-0964">Secreted</keyword>
<evidence type="ECO:0000259" key="10">
    <source>
        <dbReference type="PROSITE" id="PS50842"/>
    </source>
</evidence>
<dbReference type="PROSITE" id="PS50842">
    <property type="entry name" value="EXPANSIN_EG45"/>
    <property type="match status" value="1"/>
</dbReference>